<proteinExistence type="predicted"/>
<sequence>MAFQKNGPKIRETLESQLEKKRVQQPTSDKRKINRVADTQNIRVFNETHERIVFIAKTLKKGRPIYKLIDEMLEIYVEKGLSPKERKLYASVFGDNNDQ</sequence>
<comment type="caution">
    <text evidence="2">The sequence shown here is derived from an EMBL/GenBank/DDBJ whole genome shotgun (WGS) entry which is preliminary data.</text>
</comment>
<geneLocation type="plasmid" evidence="2">
    <name>unnamed4</name>
</geneLocation>
<gene>
    <name evidence="2" type="ORF">RF672_15855</name>
</gene>
<feature type="region of interest" description="Disordered" evidence="1">
    <location>
        <begin position="1"/>
        <end position="31"/>
    </location>
</feature>
<evidence type="ECO:0000256" key="1">
    <source>
        <dbReference type="SAM" id="MobiDB-lite"/>
    </source>
</evidence>
<dbReference type="AlphaFoldDB" id="A0ABD5D317"/>
<organism evidence="2 3">
    <name type="scientific">Lacticaseibacillus paracasei</name>
    <name type="common">Lactobacillus paracasei</name>
    <dbReference type="NCBI Taxonomy" id="1597"/>
    <lineage>
        <taxon>Bacteria</taxon>
        <taxon>Bacillati</taxon>
        <taxon>Bacillota</taxon>
        <taxon>Bacilli</taxon>
        <taxon>Lactobacillales</taxon>
        <taxon>Lactobacillaceae</taxon>
        <taxon>Lacticaseibacillus</taxon>
    </lineage>
</organism>
<protein>
    <submittedName>
        <fullName evidence="2">Uncharacterized protein</fullName>
    </submittedName>
</protein>
<reference evidence="3" key="1">
    <citation type="submission" date="2023-07" db="EMBL/GenBank/DDBJ databases">
        <title>Lacticaseibacillus paracasei KCKM 0992.</title>
        <authorList>
            <person name="Kim T.W."/>
        </authorList>
    </citation>
    <scope>NUCLEOTIDE SEQUENCE [LARGE SCALE GENOMIC DNA]</scope>
    <source>
        <strain evidence="3">KCKM 0992</strain>
    </source>
</reference>
<evidence type="ECO:0000313" key="2">
    <source>
        <dbReference type="EMBL" id="MDR7626011.1"/>
    </source>
</evidence>
<keyword evidence="2" id="KW-0614">Plasmid</keyword>
<dbReference type="EMBL" id="JAVKVH010000004">
    <property type="protein sequence ID" value="MDR7626011.1"/>
    <property type="molecule type" value="Genomic_DNA"/>
</dbReference>
<evidence type="ECO:0000313" key="3">
    <source>
        <dbReference type="Proteomes" id="UP001268544"/>
    </source>
</evidence>
<accession>A0ABD5D317</accession>
<dbReference type="RefSeq" id="WP_032775507.1">
    <property type="nucleotide sequence ID" value="NZ_CP158461.1"/>
</dbReference>
<name>A0ABD5D317_LACPA</name>
<dbReference type="Proteomes" id="UP001268544">
    <property type="component" value="Unassembled WGS sequence"/>
</dbReference>
<feature type="compositionally biased region" description="Basic and acidic residues" evidence="1">
    <location>
        <begin position="9"/>
        <end position="22"/>
    </location>
</feature>